<evidence type="ECO:0000256" key="1">
    <source>
        <dbReference type="SAM" id="SignalP"/>
    </source>
</evidence>
<protein>
    <recommendedName>
        <fullName evidence="2">ABC-type glycine betaine transport system substrate-binding domain-containing protein</fullName>
    </recommendedName>
</protein>
<feature type="chain" id="PRO_5026971157" description="ABC-type glycine betaine transport system substrate-binding domain-containing protein" evidence="1">
    <location>
        <begin position="24"/>
        <end position="329"/>
    </location>
</feature>
<dbReference type="PROSITE" id="PS51257">
    <property type="entry name" value="PROKAR_LIPOPROTEIN"/>
    <property type="match status" value="1"/>
</dbReference>
<gene>
    <name evidence="3" type="ORF">AVDCRST_MAG45-1546</name>
</gene>
<dbReference type="AlphaFoldDB" id="A0A6J4STN2"/>
<keyword evidence="1" id="KW-0732">Signal</keyword>
<reference evidence="3" key="1">
    <citation type="submission" date="2020-02" db="EMBL/GenBank/DDBJ databases">
        <authorList>
            <person name="Meier V. D."/>
        </authorList>
    </citation>
    <scope>NUCLEOTIDE SEQUENCE</scope>
    <source>
        <strain evidence="3">AVDCRST_MAG45</strain>
    </source>
</reference>
<accession>A0A6J4STN2</accession>
<dbReference type="Gene3D" id="3.40.190.120">
    <property type="entry name" value="Osmoprotection protein (prox), domain 2"/>
    <property type="match status" value="1"/>
</dbReference>
<dbReference type="GO" id="GO:0043190">
    <property type="term" value="C:ATP-binding cassette (ABC) transporter complex"/>
    <property type="evidence" value="ECO:0007669"/>
    <property type="project" value="InterPro"/>
</dbReference>
<dbReference type="GO" id="GO:0022857">
    <property type="term" value="F:transmembrane transporter activity"/>
    <property type="evidence" value="ECO:0007669"/>
    <property type="project" value="InterPro"/>
</dbReference>
<dbReference type="Gene3D" id="3.40.190.10">
    <property type="entry name" value="Periplasmic binding protein-like II"/>
    <property type="match status" value="1"/>
</dbReference>
<dbReference type="SUPFAM" id="SSF53850">
    <property type="entry name" value="Periplasmic binding protein-like II"/>
    <property type="match status" value="1"/>
</dbReference>
<sequence>MKPTSRTILAALMATVLSFAVSACGGGGSGGGAGGGGGQAEGGGAPAEQAIKRDPANAGKKVTIGSKNFPEQFVLGEIYTQSLEAAGYDVDKQLNLGSEVIAFKALKNGDVDAYPEYTGTTLTTLYKVDAADVPKEPEPAFQQAQQQLRKDKITGLPRTPFENTYRLGATKETAQRLGVRNTSQLAAKARDLNITGYPECRQRLDCYVGVQRTYGAKFKDFVASEQTYEVLDQKEADVGFLFTTDANLATGKYQTFEDDKQLFPPYNISLLMRNDALKRVGPGAQKVVERVQKPLTNEAMVELNSRVVLDKQKPEDVARDYLKAEGFVQ</sequence>
<name>A0A6J4STN2_9ACTN</name>
<evidence type="ECO:0000259" key="2">
    <source>
        <dbReference type="Pfam" id="PF04069"/>
    </source>
</evidence>
<dbReference type="InterPro" id="IPR007210">
    <property type="entry name" value="ABC_Gly_betaine_transp_sub-bd"/>
</dbReference>
<evidence type="ECO:0000313" key="3">
    <source>
        <dbReference type="EMBL" id="CAA9505044.1"/>
    </source>
</evidence>
<organism evidence="3">
    <name type="scientific">uncultured Solirubrobacterales bacterium</name>
    <dbReference type="NCBI Taxonomy" id="768556"/>
    <lineage>
        <taxon>Bacteria</taxon>
        <taxon>Bacillati</taxon>
        <taxon>Actinomycetota</taxon>
        <taxon>Thermoleophilia</taxon>
        <taxon>Solirubrobacterales</taxon>
        <taxon>environmental samples</taxon>
    </lineage>
</organism>
<dbReference type="Pfam" id="PF04069">
    <property type="entry name" value="OpuAC"/>
    <property type="match status" value="1"/>
</dbReference>
<feature type="signal peptide" evidence="1">
    <location>
        <begin position="1"/>
        <end position="23"/>
    </location>
</feature>
<dbReference type="EMBL" id="CADCVU010000127">
    <property type="protein sequence ID" value="CAA9505044.1"/>
    <property type="molecule type" value="Genomic_DNA"/>
</dbReference>
<proteinExistence type="predicted"/>
<feature type="domain" description="ABC-type glycine betaine transport system substrate-binding" evidence="2">
    <location>
        <begin position="60"/>
        <end position="323"/>
    </location>
</feature>